<organism evidence="1 2">
    <name type="scientific">Cellulomonas fengjieae</name>
    <dbReference type="NCBI Taxonomy" id="2819978"/>
    <lineage>
        <taxon>Bacteria</taxon>
        <taxon>Bacillati</taxon>
        <taxon>Actinomycetota</taxon>
        <taxon>Actinomycetes</taxon>
        <taxon>Micrococcales</taxon>
        <taxon>Cellulomonadaceae</taxon>
        <taxon>Cellulomonas</taxon>
    </lineage>
</organism>
<proteinExistence type="predicted"/>
<evidence type="ECO:0000313" key="2">
    <source>
        <dbReference type="Proteomes" id="UP000678317"/>
    </source>
</evidence>
<dbReference type="EMBL" id="JAGFBM010000009">
    <property type="protein sequence ID" value="MBO3086144.1"/>
    <property type="molecule type" value="Genomic_DNA"/>
</dbReference>
<dbReference type="RefSeq" id="WP_208290261.1">
    <property type="nucleotide sequence ID" value="NZ_CP074404.1"/>
</dbReference>
<accession>A0ABS3SKY0</accession>
<keyword evidence="2" id="KW-1185">Reference proteome</keyword>
<evidence type="ECO:0000313" key="1">
    <source>
        <dbReference type="EMBL" id="MBO3086144.1"/>
    </source>
</evidence>
<name>A0ABS3SKY0_9CELL</name>
<dbReference type="Proteomes" id="UP000678317">
    <property type="component" value="Unassembled WGS sequence"/>
</dbReference>
<comment type="caution">
    <text evidence="1">The sequence shown here is derived from an EMBL/GenBank/DDBJ whole genome shotgun (WGS) entry which is preliminary data.</text>
</comment>
<protein>
    <recommendedName>
        <fullName evidence="3">DUF559 domain-containing protein</fullName>
    </recommendedName>
</protein>
<sequence>MRVAEPVPRSLLTLASRQEDLLSAAQLSAGGVGVDRRARLGRAGALQRVTHGVFDVAPGRDRRRDAGHRRRRSAWVALLAYGPDSIAVGSCALALLGVAGLPLDISPEVALPDGRFGRSRDGIRVRQLVEPAAGTFAGHGISSLSSALVQALPELPRANAVAVLDDCLRRGFQTPGGLGDLRRRLRGRRGSAGLVSQVFDRVDARAESPLETFARLQCVDAGIAPDELQVEIRTSGGRFLGRGDLGWRLEDGRWLIAEIDGREFHDTPAALLEDRRRQNDMVTAGSAQVLRFTAADIATGTAIPAAVRAALGRSRTT</sequence>
<evidence type="ECO:0008006" key="3">
    <source>
        <dbReference type="Google" id="ProtNLM"/>
    </source>
</evidence>
<gene>
    <name evidence="1" type="ORF">J4035_15985</name>
</gene>
<reference evidence="1 2" key="1">
    <citation type="submission" date="2021-03" db="EMBL/GenBank/DDBJ databases">
        <title>novel species in genus Cellulomonas.</title>
        <authorList>
            <person name="Zhang G."/>
        </authorList>
    </citation>
    <scope>NUCLEOTIDE SEQUENCE [LARGE SCALE GENOMIC DNA]</scope>
    <source>
        <strain evidence="2">zg-ZUI188</strain>
    </source>
</reference>